<evidence type="ECO:0000313" key="1">
    <source>
        <dbReference type="EMBL" id="GAA1563815.1"/>
    </source>
</evidence>
<organism evidence="1 2">
    <name type="scientific">Kribbella hippodromi</name>
    <dbReference type="NCBI Taxonomy" id="434347"/>
    <lineage>
        <taxon>Bacteria</taxon>
        <taxon>Bacillati</taxon>
        <taxon>Actinomycetota</taxon>
        <taxon>Actinomycetes</taxon>
        <taxon>Propionibacteriales</taxon>
        <taxon>Kribbellaceae</taxon>
        <taxon>Kribbella</taxon>
    </lineage>
</organism>
<dbReference type="InterPro" id="IPR058532">
    <property type="entry name" value="YjbR/MT2646/Rv2570-like"/>
</dbReference>
<protein>
    <recommendedName>
        <fullName evidence="3">MmcQ/YjbR family DNA-binding protein</fullName>
    </recommendedName>
</protein>
<dbReference type="SUPFAM" id="SSF142906">
    <property type="entry name" value="YjbR-like"/>
    <property type="match status" value="1"/>
</dbReference>
<dbReference type="Proteomes" id="UP001501705">
    <property type="component" value="Unassembled WGS sequence"/>
</dbReference>
<sequence length="119" mass="13162">MGVVSVPGMDVAAVVKVMNGLPGAEEHEGWAGQPVFKVRNKSFAYLSQDQVRMHLKALREEQEALVAENPDVFTPSWAGGRFAWLEIDLAKADPDELQELITEAWRLTAPKYLIAQLTA</sequence>
<dbReference type="Gene3D" id="3.90.1150.30">
    <property type="match status" value="1"/>
</dbReference>
<reference evidence="1 2" key="1">
    <citation type="journal article" date="2019" name="Int. J. Syst. Evol. Microbiol.">
        <title>The Global Catalogue of Microorganisms (GCM) 10K type strain sequencing project: providing services to taxonomists for standard genome sequencing and annotation.</title>
        <authorList>
            <consortium name="The Broad Institute Genomics Platform"/>
            <consortium name="The Broad Institute Genome Sequencing Center for Infectious Disease"/>
            <person name="Wu L."/>
            <person name="Ma J."/>
        </authorList>
    </citation>
    <scope>NUCLEOTIDE SEQUENCE [LARGE SCALE GENOMIC DNA]</scope>
    <source>
        <strain evidence="1 2">JCM 15572</strain>
    </source>
</reference>
<name>A0ABN2CT01_9ACTN</name>
<comment type="caution">
    <text evidence="1">The sequence shown here is derived from an EMBL/GenBank/DDBJ whole genome shotgun (WGS) entry which is preliminary data.</text>
</comment>
<accession>A0ABN2CT01</accession>
<dbReference type="EMBL" id="BAAAPH010000005">
    <property type="protein sequence ID" value="GAA1563815.1"/>
    <property type="molecule type" value="Genomic_DNA"/>
</dbReference>
<proteinExistence type="predicted"/>
<keyword evidence="2" id="KW-1185">Reference proteome</keyword>
<evidence type="ECO:0000313" key="2">
    <source>
        <dbReference type="Proteomes" id="UP001501705"/>
    </source>
</evidence>
<gene>
    <name evidence="1" type="ORF">GCM10009804_20610</name>
</gene>
<dbReference type="InterPro" id="IPR038056">
    <property type="entry name" value="YjbR-like_sf"/>
</dbReference>
<dbReference type="Pfam" id="PF04237">
    <property type="entry name" value="YjbR"/>
    <property type="match status" value="1"/>
</dbReference>
<evidence type="ECO:0008006" key="3">
    <source>
        <dbReference type="Google" id="ProtNLM"/>
    </source>
</evidence>